<accession>A0A8K0K8U4</accession>
<evidence type="ECO:0000313" key="2">
    <source>
        <dbReference type="Proteomes" id="UP000792457"/>
    </source>
</evidence>
<dbReference type="Proteomes" id="UP000792457">
    <property type="component" value="Unassembled WGS sequence"/>
</dbReference>
<reference evidence="1" key="2">
    <citation type="submission" date="2017-10" db="EMBL/GenBank/DDBJ databases">
        <title>Ladona fulva Genome sequencing and assembly.</title>
        <authorList>
            <person name="Murali S."/>
            <person name="Richards S."/>
            <person name="Bandaranaike D."/>
            <person name="Bellair M."/>
            <person name="Blankenburg K."/>
            <person name="Chao H."/>
            <person name="Dinh H."/>
            <person name="Doddapaneni H."/>
            <person name="Dugan-Rocha S."/>
            <person name="Elkadiri S."/>
            <person name="Gnanaolivu R."/>
            <person name="Hernandez B."/>
            <person name="Skinner E."/>
            <person name="Javaid M."/>
            <person name="Lee S."/>
            <person name="Li M."/>
            <person name="Ming W."/>
            <person name="Munidasa M."/>
            <person name="Muniz J."/>
            <person name="Nguyen L."/>
            <person name="Hughes D."/>
            <person name="Osuji N."/>
            <person name="Pu L.-L."/>
            <person name="Puazo M."/>
            <person name="Qu C."/>
            <person name="Quiroz J."/>
            <person name="Raj R."/>
            <person name="Weissenberger G."/>
            <person name="Xin Y."/>
            <person name="Zou X."/>
            <person name="Han Y."/>
            <person name="Worley K."/>
            <person name="Muzny D."/>
            <person name="Gibbs R."/>
        </authorList>
    </citation>
    <scope>NUCLEOTIDE SEQUENCE</scope>
    <source>
        <strain evidence="1">Sampled in the wild</strain>
    </source>
</reference>
<comment type="caution">
    <text evidence="1">The sequence shown here is derived from an EMBL/GenBank/DDBJ whole genome shotgun (WGS) entry which is preliminary data.</text>
</comment>
<dbReference type="EMBL" id="KZ308499">
    <property type="protein sequence ID" value="KAG8230634.1"/>
    <property type="molecule type" value="Genomic_DNA"/>
</dbReference>
<dbReference type="AlphaFoldDB" id="A0A8K0K8U4"/>
<evidence type="ECO:0000313" key="1">
    <source>
        <dbReference type="EMBL" id="KAG8230634.1"/>
    </source>
</evidence>
<protein>
    <submittedName>
        <fullName evidence="1">Uncharacterized protein</fullName>
    </submittedName>
</protein>
<sequence length="85" mass="9903">MLIIRKEALQEKSLEAVFLILDTMKAVLVTFAALLLLQATTCSGEDVVLHTSSKEEDYRRLNYEYLTSYHNVFKQNEKINNFFKL</sequence>
<reference evidence="1" key="1">
    <citation type="submission" date="2013-04" db="EMBL/GenBank/DDBJ databases">
        <authorList>
            <person name="Qu J."/>
            <person name="Murali S.C."/>
            <person name="Bandaranaike D."/>
            <person name="Bellair M."/>
            <person name="Blankenburg K."/>
            <person name="Chao H."/>
            <person name="Dinh H."/>
            <person name="Doddapaneni H."/>
            <person name="Downs B."/>
            <person name="Dugan-Rocha S."/>
            <person name="Elkadiri S."/>
            <person name="Gnanaolivu R.D."/>
            <person name="Hernandez B."/>
            <person name="Javaid M."/>
            <person name="Jayaseelan J.C."/>
            <person name="Lee S."/>
            <person name="Li M."/>
            <person name="Ming W."/>
            <person name="Munidasa M."/>
            <person name="Muniz J."/>
            <person name="Nguyen L."/>
            <person name="Ongeri F."/>
            <person name="Osuji N."/>
            <person name="Pu L.-L."/>
            <person name="Puazo M."/>
            <person name="Qu C."/>
            <person name="Quiroz J."/>
            <person name="Raj R."/>
            <person name="Weissenberger G."/>
            <person name="Xin Y."/>
            <person name="Zou X."/>
            <person name="Han Y."/>
            <person name="Richards S."/>
            <person name="Worley K."/>
            <person name="Muzny D."/>
            <person name="Gibbs R."/>
        </authorList>
    </citation>
    <scope>NUCLEOTIDE SEQUENCE</scope>
    <source>
        <strain evidence="1">Sampled in the wild</strain>
    </source>
</reference>
<keyword evidence="2" id="KW-1185">Reference proteome</keyword>
<feature type="non-terminal residue" evidence="1">
    <location>
        <position position="1"/>
    </location>
</feature>
<proteinExistence type="predicted"/>
<gene>
    <name evidence="1" type="ORF">J437_LFUL006831</name>
</gene>
<organism evidence="1 2">
    <name type="scientific">Ladona fulva</name>
    <name type="common">Scarce chaser dragonfly</name>
    <name type="synonym">Libellula fulva</name>
    <dbReference type="NCBI Taxonomy" id="123851"/>
    <lineage>
        <taxon>Eukaryota</taxon>
        <taxon>Metazoa</taxon>
        <taxon>Ecdysozoa</taxon>
        <taxon>Arthropoda</taxon>
        <taxon>Hexapoda</taxon>
        <taxon>Insecta</taxon>
        <taxon>Pterygota</taxon>
        <taxon>Palaeoptera</taxon>
        <taxon>Odonata</taxon>
        <taxon>Epiprocta</taxon>
        <taxon>Anisoptera</taxon>
        <taxon>Libelluloidea</taxon>
        <taxon>Libellulidae</taxon>
        <taxon>Ladona</taxon>
    </lineage>
</organism>
<name>A0A8K0K8U4_LADFU</name>